<dbReference type="InterPro" id="IPR029000">
    <property type="entry name" value="Cyclophilin-like_dom_sf"/>
</dbReference>
<sequence length="139" mass="14821">MKQLARTTYSAVLLTLFMGGTALAQDRIRISSEWGDVTAELADNAAARALAGMLPLTIEMDDHLRQEKTGNLPSALPSAPSQRAFSAGTLGLWSSGDFVIYYRDGEVPAPGIVILGQVKGDVSIFDRPGKVTVKVDSAR</sequence>
<keyword evidence="1" id="KW-0732">Signal</keyword>
<feature type="domain" description="Cyclophilin-like" evidence="2">
    <location>
        <begin position="33"/>
        <end position="135"/>
    </location>
</feature>
<evidence type="ECO:0000256" key="1">
    <source>
        <dbReference type="SAM" id="SignalP"/>
    </source>
</evidence>
<dbReference type="InterPro" id="IPR041183">
    <property type="entry name" value="Cyclophilin-like"/>
</dbReference>
<dbReference type="Gene3D" id="2.40.100.20">
    <property type="match status" value="1"/>
</dbReference>
<reference evidence="3" key="1">
    <citation type="submission" date="2020-03" db="EMBL/GenBank/DDBJ databases">
        <title>Ferranicluibacter endophyticum gen. nov., sp. nov., a new genus isolated from Rubus ulmifolius Schott. stem.</title>
        <authorList>
            <person name="Roca-Couso R."/>
            <person name="Flores-Felix J.D."/>
            <person name="Igual J.M."/>
            <person name="Rivas R."/>
        </authorList>
    </citation>
    <scope>NUCLEOTIDE SEQUENCE</scope>
    <source>
        <strain evidence="3">CRRU44</strain>
    </source>
</reference>
<gene>
    <name evidence="3" type="ORF">G8E10_18645</name>
</gene>
<name>A0AA43ZH02_9HYPH</name>
<comment type="caution">
    <text evidence="3">The sequence shown here is derived from an EMBL/GenBank/DDBJ whole genome shotgun (WGS) entry which is preliminary data.</text>
</comment>
<protein>
    <recommendedName>
        <fullName evidence="2">Cyclophilin-like domain-containing protein</fullName>
    </recommendedName>
</protein>
<feature type="chain" id="PRO_5041413891" description="Cyclophilin-like domain-containing protein" evidence="1">
    <location>
        <begin position="25"/>
        <end position="139"/>
    </location>
</feature>
<dbReference type="EMBL" id="JAANCM010000010">
    <property type="protein sequence ID" value="NHT77727.1"/>
    <property type="molecule type" value="Genomic_DNA"/>
</dbReference>
<organism evidence="3 4">
    <name type="scientific">Ferranicluibacter rubi</name>
    <dbReference type="NCBI Taxonomy" id="2715133"/>
    <lineage>
        <taxon>Bacteria</taxon>
        <taxon>Pseudomonadati</taxon>
        <taxon>Pseudomonadota</taxon>
        <taxon>Alphaproteobacteria</taxon>
        <taxon>Hyphomicrobiales</taxon>
        <taxon>Rhizobiaceae</taxon>
        <taxon>Ferranicluibacter</taxon>
    </lineage>
</organism>
<keyword evidence="4" id="KW-1185">Reference proteome</keyword>
<feature type="signal peptide" evidence="1">
    <location>
        <begin position="1"/>
        <end position="24"/>
    </location>
</feature>
<dbReference type="AlphaFoldDB" id="A0AA43ZH02"/>
<dbReference type="SUPFAM" id="SSF50891">
    <property type="entry name" value="Cyclophilin-like"/>
    <property type="match status" value="1"/>
</dbReference>
<dbReference type="Pfam" id="PF18050">
    <property type="entry name" value="Cyclophil_like2"/>
    <property type="match status" value="1"/>
</dbReference>
<proteinExistence type="predicted"/>
<dbReference type="Proteomes" id="UP001155840">
    <property type="component" value="Unassembled WGS sequence"/>
</dbReference>
<evidence type="ECO:0000313" key="3">
    <source>
        <dbReference type="EMBL" id="NHT77727.1"/>
    </source>
</evidence>
<accession>A0AA43ZH02</accession>
<evidence type="ECO:0000313" key="4">
    <source>
        <dbReference type="Proteomes" id="UP001155840"/>
    </source>
</evidence>
<evidence type="ECO:0000259" key="2">
    <source>
        <dbReference type="Pfam" id="PF18050"/>
    </source>
</evidence>